<feature type="region of interest" description="Disordered" evidence="12">
    <location>
        <begin position="224"/>
        <end position="254"/>
    </location>
</feature>
<dbReference type="InterPro" id="IPR022966">
    <property type="entry name" value="RNase_II/R_CS"/>
</dbReference>
<dbReference type="Gene3D" id="2.40.50.690">
    <property type="match status" value="1"/>
</dbReference>
<dbReference type="SMART" id="SM00955">
    <property type="entry name" value="RNB"/>
    <property type="match status" value="1"/>
</dbReference>
<dbReference type="SMART" id="SM00670">
    <property type="entry name" value="PINc"/>
    <property type="match status" value="1"/>
</dbReference>
<dbReference type="Pfam" id="PF00773">
    <property type="entry name" value="RNB"/>
    <property type="match status" value="1"/>
</dbReference>
<evidence type="ECO:0000256" key="11">
    <source>
        <dbReference type="RuleBase" id="RU003901"/>
    </source>
</evidence>
<dbReference type="SUPFAM" id="SSF88723">
    <property type="entry name" value="PIN domain-like"/>
    <property type="match status" value="1"/>
</dbReference>
<dbReference type="InterPro" id="IPR002716">
    <property type="entry name" value="PIN_dom"/>
</dbReference>
<proteinExistence type="inferred from homology"/>
<reference evidence="16" key="1">
    <citation type="journal article" date="2006" name="Proc. Natl. Acad. Sci. U.S.A.">
        <title>Genome analysis of the smallest free-living eukaryote Ostreococcus tauri unveils many unique features.</title>
        <authorList>
            <person name="Derelle E."/>
            <person name="Ferraz C."/>
            <person name="Rombauts S."/>
            <person name="Rouze P."/>
            <person name="Worden A.Z."/>
            <person name="Robbens S."/>
            <person name="Partensky F."/>
            <person name="Degroeve S."/>
            <person name="Echeynie S."/>
            <person name="Cooke R."/>
            <person name="Saeys Y."/>
            <person name="Wuyts J."/>
            <person name="Jabbari K."/>
            <person name="Bowler C."/>
            <person name="Panaud O."/>
            <person name="Piegu B."/>
            <person name="Ball S.G."/>
            <person name="Ral J.-P."/>
            <person name="Bouget F.-Y."/>
            <person name="Piganeau G."/>
            <person name="De Baets B."/>
            <person name="Picard A."/>
            <person name="Delseny M."/>
            <person name="Demaille J."/>
            <person name="Van de Peer Y."/>
            <person name="Moreau H."/>
        </authorList>
    </citation>
    <scope>NUCLEOTIDE SEQUENCE [LARGE SCALE GENOMIC DNA]</scope>
    <source>
        <strain evidence="16">OTTH 0595 / CCAP 157/2 / RCC745</strain>
    </source>
</reference>
<evidence type="ECO:0000256" key="4">
    <source>
        <dbReference type="ARBA" id="ARBA00022722"/>
    </source>
</evidence>
<evidence type="ECO:0000256" key="9">
    <source>
        <dbReference type="ARBA" id="ARBA00023242"/>
    </source>
</evidence>
<dbReference type="GO" id="GO:0004519">
    <property type="term" value="F:endonuclease activity"/>
    <property type="evidence" value="ECO:0007669"/>
    <property type="project" value="TreeGrafter"/>
</dbReference>
<dbReference type="FunCoup" id="A0A090M679">
    <property type="interactions" value="1761"/>
</dbReference>
<comment type="similarity">
    <text evidence="2 11">Belongs to the RNR ribonuclease family.</text>
</comment>
<evidence type="ECO:0000256" key="2">
    <source>
        <dbReference type="ARBA" id="ARBA00005785"/>
    </source>
</evidence>
<dbReference type="KEGG" id="ota:OT_ostta11g03220"/>
<dbReference type="GeneID" id="9835795"/>
<dbReference type="Gene3D" id="2.40.50.140">
    <property type="entry name" value="Nucleic acid-binding proteins"/>
    <property type="match status" value="1"/>
</dbReference>
<dbReference type="InParanoid" id="A0A090M679"/>
<evidence type="ECO:0000256" key="6">
    <source>
        <dbReference type="ARBA" id="ARBA00022835"/>
    </source>
</evidence>
<gene>
    <name evidence="15" type="ORF">OT_ostta11g03220</name>
</gene>
<sequence>MAIARVAASRETMRRASDGRVIGGRLARGVRAVRRERYVRDDVYVGYHHEDVEATHRGPAGERRWDVLRPRRGADGARRIALIDSNVALHQLDALADGRVRDVVICATVMEETRARSRSSYERLREMCRDVEKRFYVFSNEHHGETYVEDVAGESANDRNDRAIRAAAAFYRRAIPVSACERVTLVTNDRANARKAREEGIDVMNVLDWMRTISDEASLTDLVVPGGGAEIPDERESKRARAAGSSSAPKFDEHLDAGSIKEGLAKGELVKGLIRTSLYNPFEAHVTNEETGESVFLSGRAAMNRAFDGDSVAIEILPESEWLRPGSKIVTSDIEDDAAATTSTDDESGGLAPETAEETDIVGAVATGAKSGVVPTGKVVGIIRRNWRERGYAASIDMGKDGKGPKATGAGFTTRVLCVPSDRRFPKIRIQTRQLEGLLDQRIVVVVDDWPADSAYPEGHYVKSLGVIGTVDAETQALLLENDVDDRPFAPAVFACVPALPWRVTEHHLAEPGREDLRDLLVCSVDPPGCKDIDDALSARELDDERIELGVHIADVTSFLHPNTAMDEEAARRGTTTYLVQRRLDMLPGALTTDICSLVGGEERLAFSAFWIVNKSTMLPDETIKPRFTKSVIKSAAALTYEQAQLRIDDATLNDDLTLSLRRLRDIARRLRKRRMENGALTLASPEVKFEMDQQSSDPLDVGMYVTRETNQMVEEMMLLANVSTAERILEAYPAAAMLRRHPIPEQKMFEPLLKTAKACGIDIDPSTNRSLAATLDAAVRPGDSYFNTLLRLQATRCMSQAVYCSSGQYAGPERMHYGLAMPLYTHFTSPIRRYADVIVHRLLSAAIGLCPRHESLESSDHVKAIADVCNIRHRNSQHAGRASVELHTLVFFRKRKIVVDARVFKVRANGLIVFVPKFGIEGPVLFHEEKNDAVLDEDAMTVTSGGKTWKIFDQVTVQVEVEQLPAHRSRLLITVVPDDTPRGEAQ</sequence>
<keyword evidence="8" id="KW-0694">RNA-binding</keyword>
<dbReference type="GO" id="GO:0000175">
    <property type="term" value="F:3'-5'-RNA exonuclease activity"/>
    <property type="evidence" value="ECO:0007669"/>
    <property type="project" value="UniProtKB-ARBA"/>
</dbReference>
<evidence type="ECO:0000313" key="15">
    <source>
        <dbReference type="EMBL" id="CEF99745.1"/>
    </source>
</evidence>
<evidence type="ECO:0000256" key="1">
    <source>
        <dbReference type="ARBA" id="ARBA00004123"/>
    </source>
</evidence>
<dbReference type="CDD" id="cd09862">
    <property type="entry name" value="PIN_Rrp44-like"/>
    <property type="match status" value="1"/>
</dbReference>
<dbReference type="InterPro" id="IPR033771">
    <property type="entry name" value="Rrp44_CSD1"/>
</dbReference>
<evidence type="ECO:0000256" key="7">
    <source>
        <dbReference type="ARBA" id="ARBA00022839"/>
    </source>
</evidence>
<dbReference type="PROSITE" id="PS01175">
    <property type="entry name" value="RIBONUCLEASE_II"/>
    <property type="match status" value="1"/>
</dbReference>
<dbReference type="InterPro" id="IPR050180">
    <property type="entry name" value="RNR_Ribonuclease"/>
</dbReference>
<keyword evidence="3" id="KW-0698">rRNA processing</keyword>
<evidence type="ECO:0000256" key="10">
    <source>
        <dbReference type="ARBA" id="ARBA00077930"/>
    </source>
</evidence>
<dbReference type="GO" id="GO:0016075">
    <property type="term" value="P:rRNA catabolic process"/>
    <property type="evidence" value="ECO:0007669"/>
    <property type="project" value="TreeGrafter"/>
</dbReference>
<evidence type="ECO:0000259" key="13">
    <source>
        <dbReference type="SMART" id="SM00670"/>
    </source>
</evidence>
<comment type="caution">
    <text evidence="15">The sequence shown here is derived from an EMBL/GenBank/DDBJ whole genome shotgun (WGS) entry which is preliminary data.</text>
</comment>
<evidence type="ECO:0000259" key="14">
    <source>
        <dbReference type="SMART" id="SM00955"/>
    </source>
</evidence>
<feature type="domain" description="PIN" evidence="13">
    <location>
        <begin position="79"/>
        <end position="194"/>
    </location>
</feature>
<dbReference type="InterPro" id="IPR001900">
    <property type="entry name" value="RNase_II/R"/>
</dbReference>
<dbReference type="GO" id="GO:0071031">
    <property type="term" value="P:nuclear mRNA surveillance of mRNA 3'-end processing"/>
    <property type="evidence" value="ECO:0007669"/>
    <property type="project" value="TreeGrafter"/>
</dbReference>
<feature type="region of interest" description="Disordered" evidence="12">
    <location>
        <begin position="333"/>
        <end position="356"/>
    </location>
</feature>
<dbReference type="Proteomes" id="UP000009170">
    <property type="component" value="Unassembled WGS sequence"/>
</dbReference>
<dbReference type="RefSeq" id="XP_003082145.2">
    <property type="nucleotide sequence ID" value="XM_003082097.2"/>
</dbReference>
<keyword evidence="7" id="KW-0269">Exonuclease</keyword>
<keyword evidence="5" id="KW-0378">Hydrolase</keyword>
<dbReference type="Pfam" id="PF17215">
    <property type="entry name" value="Rrp44_S1"/>
    <property type="match status" value="1"/>
</dbReference>
<name>A0A090M679_OSTTA</name>
<organism evidence="15 16">
    <name type="scientific">Ostreococcus tauri</name>
    <name type="common">Marine green alga</name>
    <dbReference type="NCBI Taxonomy" id="70448"/>
    <lineage>
        <taxon>Eukaryota</taxon>
        <taxon>Viridiplantae</taxon>
        <taxon>Chlorophyta</taxon>
        <taxon>Mamiellophyceae</taxon>
        <taxon>Mamiellales</taxon>
        <taxon>Bathycoccaceae</taxon>
        <taxon>Ostreococcus</taxon>
    </lineage>
</organism>
<dbReference type="GO" id="GO:0000177">
    <property type="term" value="C:cytoplasmic exosome (RNase complex)"/>
    <property type="evidence" value="ECO:0007669"/>
    <property type="project" value="TreeGrafter"/>
</dbReference>
<evidence type="ECO:0000256" key="3">
    <source>
        <dbReference type="ARBA" id="ARBA00022552"/>
    </source>
</evidence>
<protein>
    <recommendedName>
        <fullName evidence="10">Ribosomal RNA-processing protein 44</fullName>
    </recommendedName>
</protein>
<dbReference type="GO" id="GO:0003723">
    <property type="term" value="F:RNA binding"/>
    <property type="evidence" value="ECO:0007669"/>
    <property type="project" value="UniProtKB-KW"/>
</dbReference>
<dbReference type="InterPro" id="IPR041505">
    <property type="entry name" value="Dis3_CSD2"/>
</dbReference>
<evidence type="ECO:0000313" key="16">
    <source>
        <dbReference type="Proteomes" id="UP000009170"/>
    </source>
</evidence>
<dbReference type="Pfam" id="PF17216">
    <property type="entry name" value="Rrp44_CSD1"/>
    <property type="match status" value="1"/>
</dbReference>
<evidence type="ECO:0000256" key="12">
    <source>
        <dbReference type="SAM" id="MobiDB-lite"/>
    </source>
</evidence>
<keyword evidence="6" id="KW-0271">Exosome</keyword>
<dbReference type="OrthoDB" id="372421at2759"/>
<keyword evidence="9" id="KW-0539">Nucleus</keyword>
<feature type="domain" description="RNB" evidence="14">
    <location>
        <begin position="514"/>
        <end position="850"/>
    </location>
</feature>
<feature type="compositionally biased region" description="Acidic residues" evidence="12">
    <location>
        <begin position="333"/>
        <end position="348"/>
    </location>
</feature>
<dbReference type="PANTHER" id="PTHR23355:SF35">
    <property type="entry name" value="EXOSOME COMPLEX EXONUCLEASE RRP44"/>
    <property type="match status" value="1"/>
</dbReference>
<dbReference type="Pfam" id="PF17849">
    <property type="entry name" value="OB_Dis3"/>
    <property type="match status" value="1"/>
</dbReference>
<dbReference type="Gene3D" id="3.40.50.1010">
    <property type="entry name" value="5'-nuclease"/>
    <property type="match status" value="1"/>
</dbReference>
<dbReference type="STRING" id="70448.A0A090M679"/>
<comment type="subcellular location">
    <subcellularLocation>
        <location evidence="1">Nucleus</location>
    </subcellularLocation>
</comment>
<dbReference type="InterPro" id="IPR033770">
    <property type="entry name" value="RRP44_S1"/>
</dbReference>
<dbReference type="InterPro" id="IPR029060">
    <property type="entry name" value="PIN-like_dom_sf"/>
</dbReference>
<keyword evidence="16" id="KW-1185">Reference proteome</keyword>
<dbReference type="PANTHER" id="PTHR23355">
    <property type="entry name" value="RIBONUCLEASE"/>
    <property type="match status" value="1"/>
</dbReference>
<dbReference type="GO" id="GO:0006364">
    <property type="term" value="P:rRNA processing"/>
    <property type="evidence" value="ECO:0007669"/>
    <property type="project" value="UniProtKB-KW"/>
</dbReference>
<evidence type="ECO:0000256" key="8">
    <source>
        <dbReference type="ARBA" id="ARBA00022884"/>
    </source>
</evidence>
<dbReference type="Pfam" id="PF13638">
    <property type="entry name" value="PIN_4"/>
    <property type="match status" value="1"/>
</dbReference>
<dbReference type="EMBL" id="CAID01000011">
    <property type="protein sequence ID" value="CEF99745.1"/>
    <property type="molecule type" value="Genomic_DNA"/>
</dbReference>
<dbReference type="AlphaFoldDB" id="A0A090M679"/>
<accession>A0A090M679</accession>
<evidence type="ECO:0000256" key="5">
    <source>
        <dbReference type="ARBA" id="ARBA00022801"/>
    </source>
</evidence>
<dbReference type="GO" id="GO:0000176">
    <property type="term" value="C:nuclear exosome (RNase complex)"/>
    <property type="evidence" value="ECO:0007669"/>
    <property type="project" value="TreeGrafter"/>
</dbReference>
<dbReference type="Gene3D" id="2.40.50.700">
    <property type="match status" value="1"/>
</dbReference>
<reference evidence="15 16" key="2">
    <citation type="journal article" date="2014" name="BMC Genomics">
        <title>An improved genome of the model marine alga Ostreococcus tauri unfolds by assessing Illumina de novo assemblies.</title>
        <authorList>
            <person name="Blanc-Mathieu R."/>
            <person name="Verhelst B."/>
            <person name="Derelle E."/>
            <person name="Rombauts S."/>
            <person name="Bouget F.Y."/>
            <person name="Carre I."/>
            <person name="Chateau A."/>
            <person name="Eyre-Walker A."/>
            <person name="Grimsley N."/>
            <person name="Moreau H."/>
            <person name="Piegu B."/>
            <person name="Rivals E."/>
            <person name="Schackwitz W."/>
            <person name="Van de Peer Y."/>
            <person name="Piganeau G."/>
        </authorList>
    </citation>
    <scope>NUCLEOTIDE SEQUENCE [LARGE SCALE GENOMIC DNA]</scope>
    <source>
        <strain evidence="16">OTTH 0595 / CCAP 157/2 / RCC745</strain>
    </source>
</reference>
<dbReference type="SUPFAM" id="SSF50249">
    <property type="entry name" value="Nucleic acid-binding proteins"/>
    <property type="match status" value="3"/>
</dbReference>
<dbReference type="FunFam" id="2.40.50.700:FF:000001">
    <property type="entry name" value="Exosome complex exonuclease exoribonuclease (Rrp44)"/>
    <property type="match status" value="1"/>
</dbReference>
<keyword evidence="4" id="KW-0540">Nuclease</keyword>
<dbReference type="InterPro" id="IPR012340">
    <property type="entry name" value="NA-bd_OB-fold"/>
</dbReference>